<organism evidence="1 2">
    <name type="scientific">Fuerstiella marisgermanici</name>
    <dbReference type="NCBI Taxonomy" id="1891926"/>
    <lineage>
        <taxon>Bacteria</taxon>
        <taxon>Pseudomonadati</taxon>
        <taxon>Planctomycetota</taxon>
        <taxon>Planctomycetia</taxon>
        <taxon>Planctomycetales</taxon>
        <taxon>Planctomycetaceae</taxon>
        <taxon>Fuerstiella</taxon>
    </lineage>
</organism>
<sequence length="86" mass="10196">MFDENVDLLSFHIQLNVRHKPRPRQSQNLFVKVCSLHPTKTNELTPHPQRTRMDQLIRGAAIFSVTSKCVDQNQFDRNHPLRYIDR</sequence>
<dbReference type="EMBL" id="CP017641">
    <property type="protein sequence ID" value="APZ93037.1"/>
    <property type="molecule type" value="Genomic_DNA"/>
</dbReference>
<dbReference type="AlphaFoldDB" id="A0A1P8WG71"/>
<name>A0A1P8WG71_9PLAN</name>
<gene>
    <name evidence="1" type="ORF">Fuma_02650</name>
</gene>
<evidence type="ECO:0000313" key="1">
    <source>
        <dbReference type="EMBL" id="APZ93037.1"/>
    </source>
</evidence>
<keyword evidence="2" id="KW-1185">Reference proteome</keyword>
<evidence type="ECO:0000313" key="2">
    <source>
        <dbReference type="Proteomes" id="UP000187735"/>
    </source>
</evidence>
<accession>A0A1P8WG71</accession>
<protein>
    <submittedName>
        <fullName evidence="1">Uncharacterized protein</fullName>
    </submittedName>
</protein>
<reference evidence="1 2" key="1">
    <citation type="journal article" date="2016" name="Front. Microbiol.">
        <title>Fuerstia marisgermanicae gen. nov., sp. nov., an Unusual Member of the Phylum Planctomycetes from the German Wadden Sea.</title>
        <authorList>
            <person name="Kohn T."/>
            <person name="Heuer A."/>
            <person name="Jogler M."/>
            <person name="Vollmers J."/>
            <person name="Boedeker C."/>
            <person name="Bunk B."/>
            <person name="Rast P."/>
            <person name="Borchert D."/>
            <person name="Glockner I."/>
            <person name="Freese H.M."/>
            <person name="Klenk H.P."/>
            <person name="Overmann J."/>
            <person name="Kaster A.K."/>
            <person name="Rohde M."/>
            <person name="Wiegand S."/>
            <person name="Jogler C."/>
        </authorList>
    </citation>
    <scope>NUCLEOTIDE SEQUENCE [LARGE SCALE GENOMIC DNA]</scope>
    <source>
        <strain evidence="1 2">NH11</strain>
    </source>
</reference>
<dbReference type="Proteomes" id="UP000187735">
    <property type="component" value="Chromosome"/>
</dbReference>
<dbReference type="KEGG" id="fmr:Fuma_02650"/>
<proteinExistence type="predicted"/>